<reference evidence="7 8" key="1">
    <citation type="journal article" date="2018" name="Mol. Biol. Evol.">
        <title>Broad Genomic Sampling Reveals a Smut Pathogenic Ancestry of the Fungal Clade Ustilaginomycotina.</title>
        <authorList>
            <person name="Kijpornyongpan T."/>
            <person name="Mondo S.J."/>
            <person name="Barry K."/>
            <person name="Sandor L."/>
            <person name="Lee J."/>
            <person name="Lipzen A."/>
            <person name="Pangilinan J."/>
            <person name="LaButti K."/>
            <person name="Hainaut M."/>
            <person name="Henrissat B."/>
            <person name="Grigoriev I.V."/>
            <person name="Spatafora J.W."/>
            <person name="Aime M.C."/>
        </authorList>
    </citation>
    <scope>NUCLEOTIDE SEQUENCE [LARGE SCALE GENOMIC DNA]</scope>
    <source>
        <strain evidence="7 8">MCA 4198</strain>
    </source>
</reference>
<accession>A0A316YE92</accession>
<dbReference type="InParanoid" id="A0A316YE92"/>
<evidence type="ECO:0000313" key="8">
    <source>
        <dbReference type="Proteomes" id="UP000245768"/>
    </source>
</evidence>
<dbReference type="GO" id="GO:0043111">
    <property type="term" value="P:replication fork arrest"/>
    <property type="evidence" value="ECO:0007669"/>
    <property type="project" value="TreeGrafter"/>
</dbReference>
<dbReference type="FunCoup" id="A0A316YE92">
    <property type="interactions" value="80"/>
</dbReference>
<keyword evidence="3" id="KW-0539">Nucleus</keyword>
<dbReference type="GeneID" id="37044654"/>
<dbReference type="GO" id="GO:0000076">
    <property type="term" value="P:DNA replication checkpoint signaling"/>
    <property type="evidence" value="ECO:0007669"/>
    <property type="project" value="TreeGrafter"/>
</dbReference>
<dbReference type="OrthoDB" id="310853at2759"/>
<evidence type="ECO:0000259" key="6">
    <source>
        <dbReference type="Pfam" id="PF04821"/>
    </source>
</evidence>
<keyword evidence="8" id="KW-1185">Reference proteome</keyword>
<dbReference type="AlphaFoldDB" id="A0A316YE92"/>
<keyword evidence="2" id="KW-0236">DNA replication inhibitor</keyword>
<feature type="compositionally biased region" description="Acidic residues" evidence="5">
    <location>
        <begin position="1065"/>
        <end position="1076"/>
    </location>
</feature>
<feature type="compositionally biased region" description="Acidic residues" evidence="5">
    <location>
        <begin position="33"/>
        <end position="45"/>
    </location>
</feature>
<feature type="compositionally biased region" description="Basic and acidic residues" evidence="5">
    <location>
        <begin position="1191"/>
        <end position="1205"/>
    </location>
</feature>
<sequence length="1244" mass="140367">MEIRRKPSYESDVEDDIGLLHDEESLGSSESEGLSDENDSGTEDNNDLRRAGAEYEAALRSTVVDIVSALGGIEEVVTEDGGLEEKYVLGDDCLRCLRDLRTLWREDEENAERLVPRVYAEINVLQGGLLPLLLKTGNMGQRGTKIALACVDLITSLTWPIDAQAEIRNAFERGNESLDLGILRYLEQAMVLYKSAIIHSRSQESNGTDRDVLSTIMLHVLLPSLSKPRHLRSERDTGTISMCLHLFRNLLAVHDPASTSLSSAQAIADSRLQSDLIVAMDKAHILETLLTIASSADSRDMEPWNAIVAESVYHIFIGSSPRDLITGTYRQTRPVNPGQREQVQQGKSCDDLALALTKEARQRTAQILESGTSRHSRFGTSLSFVDQKGERKFARNQASLRKTAAELAEGVKERQKRKFRRRRLVQEQGAPRAKIGWTREAQTILQTWAERFVKLGFESLTRTLLMDIRSERAKLGDIDTARVRFMQLAGFFLDYFLIHREAAPGRKKAPCKDATKEVMTDVTEAVDGAEEKHGEEDEDEWPFALVAGWLDDWALKMAWLRSMGAYENKDWLEFVAAIQLWTVLFRLVDGLSRSDLESDRDLAESLQTNHYYDAASLDSAKTIFQSYRSQSFALLDAVIDFANVMPKMLERFTSNKEHIYVKAKRNARKSKAKAIEDGDAYDMGDVEEQAKKAAEASFKERRFEFEKFQSQQFCSNSLANACILYLGYWEDFSRPAEQLASVVNIMHRMTVKASELRLFFPYERRNALTKLVKGSLVPSLQTVAPAAVQDLCKLVDYIKRKFAKLSPDEQQRWAEGQKAPRPTKPFKMPAEIKVDPSRGHLDDIGIAVALLIEKQRLRCVMWVKEGLENAARERQSIVDEVREEDGLDGEDDGDEIPTRAQEKFSDYVLPYNDDEQMREDASHLPQLKLLCRLVGMKSNEEDDHDWTWVLPSSTDPDELAREARYVEDFIRTPFETGGQPLESFVKRARQEVRRTMVIYNEDGEEEEIVEKSSRKRNKGGGGAGRKNVAPRSTWVEDDFIEDSDEEMEQVARLIEQQQKGREQDLDGDSNDEEGEEMAAKSSSQPRPKSRPRPQKRVRRDSHSASSSSSSASRSESPPAHRSRRRTDSVTPVSSPPPARPVSHLARYKAMRRQREALKPQVNATETQKDPSAQPRKDGLFLGDADDEPDSGSEKENEQEPRDAQAKRSKSLFMEDNSEEEGEEGAGDAETTLLALVHGSSQGSV</sequence>
<dbReference type="Pfam" id="PF04821">
    <property type="entry name" value="TIMELESS"/>
    <property type="match status" value="1"/>
</dbReference>
<dbReference type="InterPro" id="IPR044998">
    <property type="entry name" value="Timeless"/>
</dbReference>
<dbReference type="GO" id="GO:0006281">
    <property type="term" value="P:DNA repair"/>
    <property type="evidence" value="ECO:0007669"/>
    <property type="project" value="TreeGrafter"/>
</dbReference>
<keyword evidence="4" id="KW-0131">Cell cycle</keyword>
<organism evidence="7 8">
    <name type="scientific">Acaromyces ingoldii</name>
    <dbReference type="NCBI Taxonomy" id="215250"/>
    <lineage>
        <taxon>Eukaryota</taxon>
        <taxon>Fungi</taxon>
        <taxon>Dikarya</taxon>
        <taxon>Basidiomycota</taxon>
        <taxon>Ustilaginomycotina</taxon>
        <taxon>Exobasidiomycetes</taxon>
        <taxon>Exobasidiales</taxon>
        <taxon>Cryptobasidiaceae</taxon>
        <taxon>Acaromyces</taxon>
    </lineage>
</organism>
<evidence type="ECO:0000256" key="5">
    <source>
        <dbReference type="SAM" id="MobiDB-lite"/>
    </source>
</evidence>
<feature type="compositionally biased region" description="Basic residues" evidence="5">
    <location>
        <begin position="1087"/>
        <end position="1099"/>
    </location>
</feature>
<dbReference type="GO" id="GO:0031298">
    <property type="term" value="C:replication fork protection complex"/>
    <property type="evidence" value="ECO:0007669"/>
    <property type="project" value="TreeGrafter"/>
</dbReference>
<feature type="region of interest" description="Disordered" evidence="5">
    <location>
        <begin position="1"/>
        <end position="47"/>
    </location>
</feature>
<name>A0A316YE92_9BASI</name>
<proteinExistence type="predicted"/>
<feature type="region of interest" description="Disordered" evidence="5">
    <location>
        <begin position="1044"/>
        <end position="1244"/>
    </location>
</feature>
<gene>
    <name evidence="7" type="ORF">FA10DRAFT_269385</name>
</gene>
<comment type="subcellular location">
    <subcellularLocation>
        <location evidence="1">Nucleus</location>
    </subcellularLocation>
</comment>
<evidence type="ECO:0000256" key="3">
    <source>
        <dbReference type="ARBA" id="ARBA00023242"/>
    </source>
</evidence>
<dbReference type="GO" id="GO:0003677">
    <property type="term" value="F:DNA binding"/>
    <property type="evidence" value="ECO:0007669"/>
    <property type="project" value="TreeGrafter"/>
</dbReference>
<evidence type="ECO:0000313" key="7">
    <source>
        <dbReference type="EMBL" id="PWN87431.1"/>
    </source>
</evidence>
<feature type="compositionally biased region" description="Acidic residues" evidence="5">
    <location>
        <begin position="1215"/>
        <end position="1226"/>
    </location>
</feature>
<protein>
    <recommendedName>
        <fullName evidence="6">Timeless N-terminal domain-containing protein</fullName>
    </recommendedName>
</protein>
<dbReference type="EMBL" id="KZ819640">
    <property type="protein sequence ID" value="PWN87431.1"/>
    <property type="molecule type" value="Genomic_DNA"/>
</dbReference>
<dbReference type="STRING" id="215250.A0A316YE92"/>
<dbReference type="InterPro" id="IPR006906">
    <property type="entry name" value="Timeless_N"/>
</dbReference>
<evidence type="ECO:0000256" key="4">
    <source>
        <dbReference type="ARBA" id="ARBA00023306"/>
    </source>
</evidence>
<feature type="region of interest" description="Disordered" evidence="5">
    <location>
        <begin position="1004"/>
        <end position="1030"/>
    </location>
</feature>
<dbReference type="Proteomes" id="UP000245768">
    <property type="component" value="Unassembled WGS sequence"/>
</dbReference>
<feature type="domain" description="Timeless N-terminal" evidence="6">
    <location>
        <begin position="86"/>
        <end position="383"/>
    </location>
</feature>
<dbReference type="PANTHER" id="PTHR22940:SF4">
    <property type="entry name" value="PROTEIN TIMELESS HOMOLOG"/>
    <property type="match status" value="1"/>
</dbReference>
<evidence type="ECO:0000256" key="2">
    <source>
        <dbReference type="ARBA" id="ARBA00022880"/>
    </source>
</evidence>
<evidence type="ECO:0000256" key="1">
    <source>
        <dbReference type="ARBA" id="ARBA00004123"/>
    </source>
</evidence>
<dbReference type="RefSeq" id="XP_025374629.1">
    <property type="nucleotide sequence ID" value="XM_025522738.1"/>
</dbReference>
<feature type="compositionally biased region" description="Low complexity" evidence="5">
    <location>
        <begin position="1103"/>
        <end position="1119"/>
    </location>
</feature>
<dbReference type="PANTHER" id="PTHR22940">
    <property type="entry name" value="TIMEOUT/TIMELESS-2"/>
    <property type="match status" value="1"/>
</dbReference>
<feature type="region of interest" description="Disordered" evidence="5">
    <location>
        <begin position="809"/>
        <end position="829"/>
    </location>
</feature>